<evidence type="ECO:0000313" key="6">
    <source>
        <dbReference type="Proteomes" id="UP000273270"/>
    </source>
</evidence>
<dbReference type="InterPro" id="IPR035413">
    <property type="entry name" value="Terminase_L_C"/>
</dbReference>
<dbReference type="Pfam" id="PF17288">
    <property type="entry name" value="Terminase_3C"/>
    <property type="match status" value="1"/>
</dbReference>
<gene>
    <name evidence="3" type="ORF">EG346_16765</name>
    <name evidence="4" type="ORF">NCTC13533_01894</name>
</gene>
<dbReference type="PANTHER" id="PTHR39184">
    <property type="match status" value="1"/>
</dbReference>
<feature type="domain" description="Phage terminase large subunit N-terminal" evidence="1">
    <location>
        <begin position="50"/>
        <end position="243"/>
    </location>
</feature>
<keyword evidence="6" id="KW-1185">Reference proteome</keyword>
<evidence type="ECO:0000313" key="5">
    <source>
        <dbReference type="Proteomes" id="UP000255224"/>
    </source>
</evidence>
<feature type="domain" description="Phage terminase large subunit C-terminal" evidence="2">
    <location>
        <begin position="307"/>
        <end position="441"/>
    </location>
</feature>
<dbReference type="OrthoDB" id="9768556at2"/>
<dbReference type="InterPro" id="IPR035412">
    <property type="entry name" value="Terminase_L_N"/>
</dbReference>
<dbReference type="EMBL" id="UFVQ01000003">
    <property type="protein sequence ID" value="STC95456.1"/>
    <property type="molecule type" value="Genomic_DNA"/>
</dbReference>
<dbReference type="InterPro" id="IPR052380">
    <property type="entry name" value="Viral_DNA_packaging_terminase"/>
</dbReference>
<reference evidence="3" key="2">
    <citation type="submission" date="2018-11" db="EMBL/GenBank/DDBJ databases">
        <title>Proposal to divide the Flavobacteriaceae and reorganize its genera based on Amino Acid Identity values calculated from whole genome sequences.</title>
        <authorList>
            <person name="Nicholson A.C."/>
            <person name="Gulvik C.A."/>
            <person name="Whitney A.M."/>
            <person name="Humrighouse B.W."/>
            <person name="Bell M."/>
            <person name="Holmes B."/>
            <person name="Steigerwalt A."/>
            <person name="Villarma A."/>
            <person name="Sheth M."/>
            <person name="Batra D."/>
            <person name="Pryor J."/>
            <person name="Bernardet J.-F."/>
            <person name="Hugo C."/>
            <person name="Kampfer P."/>
            <person name="Newman J."/>
            <person name="Mcquiston J.R."/>
        </authorList>
    </citation>
    <scope>NUCLEOTIDE SEQUENCE [LARGE SCALE GENOMIC DNA]</scope>
    <source>
        <strain evidence="3">G0188</strain>
    </source>
</reference>
<reference evidence="6" key="3">
    <citation type="submission" date="2018-11" db="EMBL/GenBank/DDBJ databases">
        <title>Proposal to divide the Flavobacteriaceae and reorganize its genera based on Amino Acid Identity values calculated from whole genome sequences.</title>
        <authorList>
            <person name="Nicholson A.C."/>
            <person name="Gulvik C.A."/>
            <person name="Whitney A.M."/>
            <person name="Humrighouse B.W."/>
            <person name="Bell M."/>
            <person name="Holmes B."/>
            <person name="Steigerwalt A.G."/>
            <person name="Villarma A."/>
            <person name="Sheth M."/>
            <person name="Batra D."/>
            <person name="Pryor J."/>
            <person name="Bernardet J.-F."/>
            <person name="Hugo C."/>
            <person name="Kampfer P."/>
            <person name="Newman J."/>
            <person name="McQuiston J.R."/>
        </authorList>
    </citation>
    <scope>NUCLEOTIDE SEQUENCE [LARGE SCALE GENOMIC DNA]</scope>
    <source>
        <strain evidence="6">G0188</strain>
    </source>
</reference>
<accession>A0A3G6M9Y6</accession>
<dbReference type="AlphaFoldDB" id="A0A376DTS8"/>
<dbReference type="KEGG" id="ccau:EG346_16765"/>
<dbReference type="Proteomes" id="UP000273270">
    <property type="component" value="Chromosome"/>
</dbReference>
<proteinExistence type="predicted"/>
<dbReference type="Proteomes" id="UP000255224">
    <property type="component" value="Unassembled WGS sequence"/>
</dbReference>
<protein>
    <submittedName>
        <fullName evidence="3">PBSX family phage terminase large subunit</fullName>
    </submittedName>
    <submittedName>
        <fullName evidence="4">Phage terminase, large subunit, PBSX family</fullName>
    </submittedName>
</protein>
<dbReference type="EMBL" id="CP033920">
    <property type="protein sequence ID" value="AZA49729.1"/>
    <property type="molecule type" value="Genomic_DNA"/>
</dbReference>
<dbReference type="PANTHER" id="PTHR39184:SF1">
    <property type="entry name" value="PBSX PHAGE TERMINASE LARGE SUBUNIT"/>
    <property type="match status" value="1"/>
</dbReference>
<dbReference type="Pfam" id="PF04466">
    <property type="entry name" value="Terminase_3"/>
    <property type="match status" value="1"/>
</dbReference>
<sequence length="459" mass="52592">MYSQKVRKEKTEEEVLTLSDKYEPLFEWLDCPKFLDEKKTIPNPLYHVNTVVITGGRYSQKSFGIGTFSGIAAKDYEHRILYTRYTLTSAKDSIIPEFEEKLGLLNCADEFRVTKDSIKGVYNKSKIVFKGIKTGSGNQTASLKSLKNFSIFILDEAEEMPDFTTWDKIKKSMRALDVRNLSILSLNPATEEHWIHEELFEGKGVESGFNGIVGNVLYIHSTYRDIEREFISDDTWQEYEELRLIYEAWKEASPKEKDAMDPKLIKKAKYFLHTILGGWLSKAEGVIFEDWETGEFRDNGKAIFGQDYGFSVDPTTLIKVCIEKSLKKIYLKEYLYKPKMKTSEIYEFNKLIAGETLIVGDSAEPRLIEELQEKGNNIIPAEKGPGSVSGGIARMLDYTLVVDPDSKNLKKELNNYVWHDKKSSTPIDDWNHLIDPIRYVVLELTEAPNNNLSKIAGMI</sequence>
<evidence type="ECO:0000313" key="3">
    <source>
        <dbReference type="EMBL" id="AZA49729.1"/>
    </source>
</evidence>
<reference evidence="4 5" key="1">
    <citation type="submission" date="2018-06" db="EMBL/GenBank/DDBJ databases">
        <authorList>
            <consortium name="Pathogen Informatics"/>
            <person name="Doyle S."/>
        </authorList>
    </citation>
    <scope>NUCLEOTIDE SEQUENCE [LARGE SCALE GENOMIC DNA]</scope>
    <source>
        <strain evidence="4 5">NCTC13533</strain>
    </source>
</reference>
<organism evidence="4 5">
    <name type="scientific">Chryseobacterium carnipullorum</name>
    <dbReference type="NCBI Taxonomy" id="1124835"/>
    <lineage>
        <taxon>Bacteria</taxon>
        <taxon>Pseudomonadati</taxon>
        <taxon>Bacteroidota</taxon>
        <taxon>Flavobacteriia</taxon>
        <taxon>Flavobacteriales</taxon>
        <taxon>Weeksellaceae</taxon>
        <taxon>Chryseobacterium group</taxon>
        <taxon>Chryseobacterium</taxon>
    </lineage>
</organism>
<evidence type="ECO:0000259" key="2">
    <source>
        <dbReference type="Pfam" id="PF17288"/>
    </source>
</evidence>
<accession>A0A376DTS8</accession>
<dbReference type="Gene3D" id="3.30.420.280">
    <property type="match status" value="1"/>
</dbReference>
<dbReference type="InterPro" id="IPR027417">
    <property type="entry name" value="P-loop_NTPase"/>
</dbReference>
<evidence type="ECO:0000259" key="1">
    <source>
        <dbReference type="Pfam" id="PF04466"/>
    </source>
</evidence>
<evidence type="ECO:0000313" key="4">
    <source>
        <dbReference type="EMBL" id="STC95456.1"/>
    </source>
</evidence>
<dbReference type="Gene3D" id="3.40.50.300">
    <property type="entry name" value="P-loop containing nucleotide triphosphate hydrolases"/>
    <property type="match status" value="1"/>
</dbReference>
<name>A0A376DTS8_CHRCU</name>